<dbReference type="InterPro" id="IPR029058">
    <property type="entry name" value="AB_hydrolase_fold"/>
</dbReference>
<name>A0AAP6BNG6_STRAP</name>
<dbReference type="Gene3D" id="3.40.50.1820">
    <property type="entry name" value="alpha/beta hydrolase"/>
    <property type="match status" value="1"/>
</dbReference>
<comment type="caution">
    <text evidence="3">The sequence shown here is derived from an EMBL/GenBank/DDBJ whole genome shotgun (WGS) entry which is preliminary data.</text>
</comment>
<comment type="similarity">
    <text evidence="1">Belongs to the thioesterase family.</text>
</comment>
<dbReference type="AlphaFoldDB" id="A0AAP6BNG6"/>
<feature type="domain" description="Thioesterase" evidence="2">
    <location>
        <begin position="18"/>
        <end position="241"/>
    </location>
</feature>
<dbReference type="GO" id="GO:0008610">
    <property type="term" value="P:lipid biosynthetic process"/>
    <property type="evidence" value="ECO:0007669"/>
    <property type="project" value="TreeGrafter"/>
</dbReference>
<dbReference type="Pfam" id="PF00975">
    <property type="entry name" value="Thioesterase"/>
    <property type="match status" value="1"/>
</dbReference>
<dbReference type="SUPFAM" id="SSF53474">
    <property type="entry name" value="alpha/beta-Hydrolases"/>
    <property type="match status" value="1"/>
</dbReference>
<dbReference type="InterPro" id="IPR012223">
    <property type="entry name" value="TEII"/>
</dbReference>
<proteinExistence type="inferred from homology"/>
<dbReference type="PANTHER" id="PTHR11487">
    <property type="entry name" value="THIOESTERASE"/>
    <property type="match status" value="1"/>
</dbReference>
<evidence type="ECO:0000259" key="2">
    <source>
        <dbReference type="Pfam" id="PF00975"/>
    </source>
</evidence>
<reference evidence="3" key="1">
    <citation type="submission" date="2023-11" db="EMBL/GenBank/DDBJ databases">
        <title>Streptococcus anginosus urogential strains.</title>
        <authorList>
            <person name="Appleberry H."/>
            <person name="Garcia-Israel J."/>
            <person name="Wolfe A."/>
            <person name="Putonti C."/>
        </authorList>
    </citation>
    <scope>NUCLEOTIDE SEQUENCE</scope>
    <source>
        <strain evidence="3">UMB1758</strain>
    </source>
</reference>
<dbReference type="EMBL" id="JAWWVP010000003">
    <property type="protein sequence ID" value="MDX5040065.1"/>
    <property type="molecule type" value="Genomic_DNA"/>
</dbReference>
<evidence type="ECO:0000313" key="3">
    <source>
        <dbReference type="EMBL" id="MDX5040065.1"/>
    </source>
</evidence>
<protein>
    <submittedName>
        <fullName evidence="3">Thioesterase domain-containing protein</fullName>
    </submittedName>
</protein>
<accession>A0AAP6BNG6</accession>
<dbReference type="RefSeq" id="WP_320060435.1">
    <property type="nucleotide sequence ID" value="NZ_JAWWVP020000001.1"/>
</dbReference>
<gene>
    <name evidence="3" type="ORF">SFH28_04205</name>
</gene>
<organism evidence="3">
    <name type="scientific">Streptococcus anginosus</name>
    <dbReference type="NCBI Taxonomy" id="1328"/>
    <lineage>
        <taxon>Bacteria</taxon>
        <taxon>Bacillati</taxon>
        <taxon>Bacillota</taxon>
        <taxon>Bacilli</taxon>
        <taxon>Lactobacillales</taxon>
        <taxon>Streptococcaceae</taxon>
        <taxon>Streptococcus</taxon>
        <taxon>Streptococcus anginosus group</taxon>
    </lineage>
</organism>
<dbReference type="PANTHER" id="PTHR11487:SF0">
    <property type="entry name" value="S-ACYL FATTY ACID SYNTHASE THIOESTERASE, MEDIUM CHAIN"/>
    <property type="match status" value="1"/>
</dbReference>
<sequence>MGMWFEYVNKEMENTKASLFVFPFAGGGVSAFRKWGGQFENIKFFVAQYPGRENRFSEKAISNIEELVKALFEDLKMTFDFNSPYYFFGHSMGTKIAYELALKIKENGLPNPNGIIISAGRAPCYKEPNPIYHLDDAGFIEGLRRYDGTPNEILDNKDLIGIFLPTLRADFIVDEDYQDKEGEKLNSKILGLMGDIDEEMEVEELLKWQDYTTKEFSYKYIEGKHMFVNTSPESVINAIKEFVDYNENI</sequence>
<dbReference type="InterPro" id="IPR001031">
    <property type="entry name" value="Thioesterase"/>
</dbReference>
<evidence type="ECO:0000256" key="1">
    <source>
        <dbReference type="ARBA" id="ARBA00007169"/>
    </source>
</evidence>